<evidence type="ECO:0000313" key="2">
    <source>
        <dbReference type="Proteomes" id="UP000063275"/>
    </source>
</evidence>
<evidence type="ECO:0000313" key="1">
    <source>
        <dbReference type="EMBL" id="ALQ39854.1"/>
    </source>
</evidence>
<dbReference type="RefSeq" id="WP_029493398.1">
    <property type="nucleotide sequence ID" value="NZ_ATKF01000073.1"/>
</dbReference>
<sequence>MKIIKKIFLAVVMLFVFVSCMSSPINLTGSAAPISPSQKKVLVAYYPEHSGKWRSDLETSFELRKWKVNEIGFWEVEKTNLRKRNETFLIVIDKTIREDHESFLGGTFFSGNISVYDLRTGNKIINYNFHTEESFDVTTRLAKALGGLVTK</sequence>
<dbReference type="KEGG" id="fhw:RN87_04800"/>
<name>A0A0S2ZLY3_9FUSO</name>
<organism evidence="1">
    <name type="scientific">Fusobacterium hwasookii ChDC F174</name>
    <dbReference type="NCBI Taxonomy" id="1307442"/>
    <lineage>
        <taxon>Bacteria</taxon>
        <taxon>Fusobacteriati</taxon>
        <taxon>Fusobacteriota</taxon>
        <taxon>Fusobacteriia</taxon>
        <taxon>Fusobacteriales</taxon>
        <taxon>Fusobacteriaceae</taxon>
        <taxon>Fusobacterium</taxon>
    </lineage>
</organism>
<dbReference type="PROSITE" id="PS51257">
    <property type="entry name" value="PROKAR_LIPOPROTEIN"/>
    <property type="match status" value="1"/>
</dbReference>
<dbReference type="EMBL" id="CP013331">
    <property type="protein sequence ID" value="ALQ39854.1"/>
    <property type="molecule type" value="Genomic_DNA"/>
</dbReference>
<dbReference type="AlphaFoldDB" id="A0A0S2ZLY3"/>
<gene>
    <name evidence="1" type="ORF">RN87_04800</name>
</gene>
<protein>
    <recommendedName>
        <fullName evidence="3">Lipoprotein</fullName>
    </recommendedName>
</protein>
<accession>A0A0S2ZLY3</accession>
<proteinExistence type="predicted"/>
<dbReference type="OrthoDB" id="87871at2"/>
<dbReference type="Proteomes" id="UP000063275">
    <property type="component" value="Chromosome"/>
</dbReference>
<reference evidence="1 2" key="1">
    <citation type="submission" date="2015-11" db="EMBL/GenBank/DDBJ databases">
        <authorList>
            <person name="Zhang Y."/>
            <person name="Guo Z."/>
        </authorList>
    </citation>
    <scope>NUCLEOTIDE SEQUENCE [LARGE SCALE GENOMIC DNA]</scope>
    <source>
        <strain evidence="1 2">ChDC F174</strain>
    </source>
</reference>
<evidence type="ECO:0008006" key="3">
    <source>
        <dbReference type="Google" id="ProtNLM"/>
    </source>
</evidence>